<evidence type="ECO:0008006" key="4">
    <source>
        <dbReference type="Google" id="ProtNLM"/>
    </source>
</evidence>
<dbReference type="SUPFAM" id="SSF56112">
    <property type="entry name" value="Protein kinase-like (PK-like)"/>
    <property type="match status" value="1"/>
</dbReference>
<keyword evidence="3" id="KW-1185">Reference proteome</keyword>
<comment type="caution">
    <text evidence="2">The sequence shown here is derived from an EMBL/GenBank/DDBJ whole genome shotgun (WGS) entry which is preliminary data.</text>
</comment>
<dbReference type="OrthoDB" id="4062651at2759"/>
<dbReference type="AlphaFoldDB" id="A0A8J4C671"/>
<accession>A0A8J4C671</accession>
<feature type="region of interest" description="Disordered" evidence="1">
    <location>
        <begin position="103"/>
        <end position="141"/>
    </location>
</feature>
<dbReference type="InterPro" id="IPR011009">
    <property type="entry name" value="Kinase-like_dom_sf"/>
</dbReference>
<dbReference type="Gene3D" id="3.30.200.20">
    <property type="entry name" value="Phosphorylase Kinase, domain 1"/>
    <property type="match status" value="1"/>
</dbReference>
<gene>
    <name evidence="2" type="ORF">Vretifemale_2849</name>
</gene>
<reference evidence="2" key="1">
    <citation type="journal article" date="2021" name="Proc. Natl. Acad. Sci. U.S.A.">
        <title>Three genomes in the algal genus Volvox reveal the fate of a haploid sex-determining region after a transition to homothallism.</title>
        <authorList>
            <person name="Yamamoto K."/>
            <person name="Hamaji T."/>
            <person name="Kawai-Toyooka H."/>
            <person name="Matsuzaki R."/>
            <person name="Takahashi F."/>
            <person name="Nishimura Y."/>
            <person name="Kawachi M."/>
            <person name="Noguchi H."/>
            <person name="Minakuchi Y."/>
            <person name="Umen J.G."/>
            <person name="Toyoda A."/>
            <person name="Nozaki H."/>
        </authorList>
    </citation>
    <scope>NUCLEOTIDE SEQUENCE</scope>
    <source>
        <strain evidence="2">NIES-3786</strain>
    </source>
</reference>
<feature type="compositionally biased region" description="Polar residues" evidence="1">
    <location>
        <begin position="109"/>
        <end position="120"/>
    </location>
</feature>
<feature type="region of interest" description="Disordered" evidence="1">
    <location>
        <begin position="29"/>
        <end position="55"/>
    </location>
</feature>
<proteinExistence type="predicted"/>
<name>A0A8J4C671_9CHLO</name>
<evidence type="ECO:0000256" key="1">
    <source>
        <dbReference type="SAM" id="MobiDB-lite"/>
    </source>
</evidence>
<sequence length="829" mass="86120">MGLEWLLNSCFQSETKGYQTGICGDAQRERSRYGQSTGNTELVRSPGAEDNAGRQNAAFTTDEWIFTPGGKGDGCENPEPANPATTSPGGWVSKCCVPRPMKTHRARASSGSPADTSAARSLTGPEITATGSRQCDAAGVPSLTKDGEYGFAAYPSPSSPPVLQELVRQQKTDHSHLYHDAFSNLHEQQQQQQLRPQVYMADEGVGVPTARTSTGGGSDGRVTTSNLASRIRAVLHSSTPIAKREVVYAFEGRSQLEGKSFAPLPPRTLVPPHQHLPAQAQARQKLTSMRPRTAPTGSVCNRDCIPLMTRLGGDSESPQAGSGTGAAHSPKMPVDVALTTTCTLANRSFGTNDLQLASSPLPGSSVRVGSGGQGMMCLRTGFGPDERTLSDMPGLDRRTAAHFTVLCNLDPTPQPLSSNLPSHVTGAGVSSCSGGPVREGSSSTGLTAAAAAMAAAERELGLIRASSLKELSGQLDGLRWLVNGSSGRVFTGLWKGSPVAVKVVLSDTPDQLLESSREALLSRVVSHPAICQCYTVCSEAIAPEHLQLPRLQPRLNAVGNHRLGSSLSAVDTQGCMLPTPSPIHMRISVSSRTAGAADNCNSNMARGIASVRPAPTVAAMAAAGGSTTAAAALSAVGERLRFLNEFGNVGVAAAEDDLMLQPATLTKPRLREEREASGRGRLRKEVARPAPSTDICCSNKNKDIQSQRTAMSCGGDGGGSQHGSGNGAAAMPSSIDHSSRGGAINSGAIGMVSSLIGWGCEPTSPVSDSSLLSGASHGSAVLVGENRRCVRDVQSVVAAEATTTLSLSELLRQSSASHSQPALQCGALT</sequence>
<dbReference type="EMBL" id="BNCP01000004">
    <property type="protein sequence ID" value="GIL72487.1"/>
    <property type="molecule type" value="Genomic_DNA"/>
</dbReference>
<feature type="compositionally biased region" description="Gly residues" evidence="1">
    <location>
        <begin position="714"/>
        <end position="726"/>
    </location>
</feature>
<evidence type="ECO:0000313" key="2">
    <source>
        <dbReference type="EMBL" id="GIL72487.1"/>
    </source>
</evidence>
<evidence type="ECO:0000313" key="3">
    <source>
        <dbReference type="Proteomes" id="UP000747110"/>
    </source>
</evidence>
<feature type="compositionally biased region" description="Polar residues" evidence="1">
    <location>
        <begin position="33"/>
        <end position="42"/>
    </location>
</feature>
<protein>
    <recommendedName>
        <fullName evidence="4">Protein kinase domain-containing protein</fullName>
    </recommendedName>
</protein>
<feature type="region of interest" description="Disordered" evidence="1">
    <location>
        <begin position="310"/>
        <end position="331"/>
    </location>
</feature>
<feature type="compositionally biased region" description="Basic and acidic residues" evidence="1">
    <location>
        <begin position="669"/>
        <end position="687"/>
    </location>
</feature>
<dbReference type="Proteomes" id="UP000747110">
    <property type="component" value="Unassembled WGS sequence"/>
</dbReference>
<organism evidence="2 3">
    <name type="scientific">Volvox reticuliferus</name>
    <dbReference type="NCBI Taxonomy" id="1737510"/>
    <lineage>
        <taxon>Eukaryota</taxon>
        <taxon>Viridiplantae</taxon>
        <taxon>Chlorophyta</taxon>
        <taxon>core chlorophytes</taxon>
        <taxon>Chlorophyceae</taxon>
        <taxon>CS clade</taxon>
        <taxon>Chlamydomonadales</taxon>
        <taxon>Volvocaceae</taxon>
        <taxon>Volvox</taxon>
    </lineage>
</organism>
<feature type="region of interest" description="Disordered" evidence="1">
    <location>
        <begin position="668"/>
        <end position="739"/>
    </location>
</feature>